<evidence type="ECO:0000256" key="13">
    <source>
        <dbReference type="SAM" id="Phobius"/>
    </source>
</evidence>
<dbReference type="InterPro" id="IPR003816">
    <property type="entry name" value="Nitrate_red_gam"/>
</dbReference>
<gene>
    <name evidence="15" type="ORF">MNBD_ALPHA02-2262</name>
</gene>
<evidence type="ECO:0000256" key="9">
    <source>
        <dbReference type="ARBA" id="ARBA00023002"/>
    </source>
</evidence>
<proteinExistence type="predicted"/>
<keyword evidence="9 15" id="KW-0560">Oxidoreductase</keyword>
<accession>A0A3B0REH4</accession>
<keyword evidence="7" id="KW-0249">Electron transport</keyword>
<feature type="transmembrane region" description="Helical" evidence="13">
    <location>
        <begin position="59"/>
        <end position="77"/>
    </location>
</feature>
<dbReference type="Pfam" id="PF02665">
    <property type="entry name" value="Nitrate_red_gam"/>
    <property type="match status" value="1"/>
</dbReference>
<feature type="transmembrane region" description="Helical" evidence="13">
    <location>
        <begin position="137"/>
        <end position="155"/>
    </location>
</feature>
<keyword evidence="10" id="KW-0408">Iron</keyword>
<dbReference type="PANTHER" id="PTHR30598:SF3">
    <property type="entry name" value="RESPIRATORY NITRATE REDUCTASE 1 GAMMA CHAIN"/>
    <property type="match status" value="1"/>
</dbReference>
<evidence type="ECO:0000256" key="1">
    <source>
        <dbReference type="ARBA" id="ARBA00004651"/>
    </source>
</evidence>
<dbReference type="GO" id="GO:0008940">
    <property type="term" value="F:nitrate reductase activity"/>
    <property type="evidence" value="ECO:0007669"/>
    <property type="project" value="InterPro"/>
</dbReference>
<feature type="transmembrane region" description="Helical" evidence="13">
    <location>
        <begin position="97"/>
        <end position="117"/>
    </location>
</feature>
<evidence type="ECO:0000256" key="2">
    <source>
        <dbReference type="ARBA" id="ARBA00022448"/>
    </source>
</evidence>
<keyword evidence="5 13" id="KW-0812">Transmembrane</keyword>
<dbReference type="GO" id="GO:0005886">
    <property type="term" value="C:plasma membrane"/>
    <property type="evidence" value="ECO:0007669"/>
    <property type="project" value="UniProtKB-SubCell"/>
</dbReference>
<keyword evidence="6" id="KW-0479">Metal-binding</keyword>
<evidence type="ECO:0000256" key="10">
    <source>
        <dbReference type="ARBA" id="ARBA00023004"/>
    </source>
</evidence>
<protein>
    <submittedName>
        <fullName evidence="15">Respiratory nitrate reductase gamma chain</fullName>
        <ecNumber evidence="15">1.7.99.4</ecNumber>
    </submittedName>
</protein>
<evidence type="ECO:0000313" key="15">
    <source>
        <dbReference type="EMBL" id="VAV90087.1"/>
    </source>
</evidence>
<dbReference type="GO" id="GO:0009325">
    <property type="term" value="C:nitrate reductase complex"/>
    <property type="evidence" value="ECO:0007669"/>
    <property type="project" value="InterPro"/>
</dbReference>
<keyword evidence="11" id="KW-0534">Nitrate assimilation</keyword>
<name>A0A3B0REH4_9ZZZZ</name>
<keyword evidence="12 13" id="KW-0472">Membrane</keyword>
<dbReference type="Gene3D" id="1.20.950.20">
    <property type="entry name" value="Transmembrane di-heme cytochromes, Chain C"/>
    <property type="match status" value="1"/>
</dbReference>
<evidence type="ECO:0000256" key="5">
    <source>
        <dbReference type="ARBA" id="ARBA00022692"/>
    </source>
</evidence>
<keyword evidence="8 13" id="KW-1133">Transmembrane helix</keyword>
<evidence type="ECO:0000256" key="7">
    <source>
        <dbReference type="ARBA" id="ARBA00022982"/>
    </source>
</evidence>
<dbReference type="GO" id="GO:0020037">
    <property type="term" value="F:heme binding"/>
    <property type="evidence" value="ECO:0007669"/>
    <property type="project" value="TreeGrafter"/>
</dbReference>
<dbReference type="GO" id="GO:0046872">
    <property type="term" value="F:metal ion binding"/>
    <property type="evidence" value="ECO:0007669"/>
    <property type="project" value="UniProtKB-KW"/>
</dbReference>
<dbReference type="AlphaFoldDB" id="A0A3B0REH4"/>
<dbReference type="InterPro" id="IPR051936">
    <property type="entry name" value="Heme-iron_electron_transfer"/>
</dbReference>
<dbReference type="GO" id="GO:0019645">
    <property type="term" value="P:anaerobic electron transport chain"/>
    <property type="evidence" value="ECO:0007669"/>
    <property type="project" value="TreeGrafter"/>
</dbReference>
<dbReference type="SUPFAM" id="SSF103501">
    <property type="entry name" value="Respiratory nitrate reductase 1 gamma chain"/>
    <property type="match status" value="1"/>
</dbReference>
<evidence type="ECO:0000256" key="12">
    <source>
        <dbReference type="ARBA" id="ARBA00023136"/>
    </source>
</evidence>
<reference evidence="15" key="1">
    <citation type="submission" date="2018-06" db="EMBL/GenBank/DDBJ databases">
        <authorList>
            <person name="Zhirakovskaya E."/>
        </authorList>
    </citation>
    <scope>NUCLEOTIDE SEQUENCE</scope>
</reference>
<evidence type="ECO:0000256" key="3">
    <source>
        <dbReference type="ARBA" id="ARBA00022475"/>
    </source>
</evidence>
<dbReference type="GO" id="GO:0009055">
    <property type="term" value="F:electron transfer activity"/>
    <property type="evidence" value="ECO:0007669"/>
    <property type="project" value="TreeGrafter"/>
</dbReference>
<dbReference type="InterPro" id="IPR023234">
    <property type="entry name" value="NarG-like_domain"/>
</dbReference>
<keyword evidence="4" id="KW-0349">Heme</keyword>
<feature type="transmembrane region" description="Helical" evidence="13">
    <location>
        <begin position="20"/>
        <end position="38"/>
    </location>
</feature>
<dbReference type="GO" id="GO:0042128">
    <property type="term" value="P:nitrate assimilation"/>
    <property type="evidence" value="ECO:0007669"/>
    <property type="project" value="UniProtKB-KW"/>
</dbReference>
<evidence type="ECO:0000259" key="14">
    <source>
        <dbReference type="Pfam" id="PF02665"/>
    </source>
</evidence>
<evidence type="ECO:0000256" key="8">
    <source>
        <dbReference type="ARBA" id="ARBA00022989"/>
    </source>
</evidence>
<keyword evidence="2" id="KW-0813">Transport</keyword>
<dbReference type="FunFam" id="1.20.950.20:FF:000001">
    <property type="entry name" value="Respiratory nitrate reductase subunit gamma"/>
    <property type="match status" value="1"/>
</dbReference>
<organism evidence="15">
    <name type="scientific">hydrothermal vent metagenome</name>
    <dbReference type="NCBI Taxonomy" id="652676"/>
    <lineage>
        <taxon>unclassified sequences</taxon>
        <taxon>metagenomes</taxon>
        <taxon>ecological metagenomes</taxon>
    </lineage>
</organism>
<keyword evidence="3" id="KW-1003">Cell membrane</keyword>
<dbReference type="NCBIfam" id="TIGR00351">
    <property type="entry name" value="narI"/>
    <property type="match status" value="1"/>
</dbReference>
<evidence type="ECO:0000256" key="6">
    <source>
        <dbReference type="ARBA" id="ARBA00022723"/>
    </source>
</evidence>
<dbReference type="InterPro" id="IPR036197">
    <property type="entry name" value="NarG-like_sf"/>
</dbReference>
<dbReference type="EC" id="1.7.99.4" evidence="15"/>
<evidence type="ECO:0000256" key="11">
    <source>
        <dbReference type="ARBA" id="ARBA00023063"/>
    </source>
</evidence>
<dbReference type="PANTHER" id="PTHR30598">
    <property type="entry name" value="NITRATE REDUCTASE PRIVATE CHAPERONE, REDOX ENZYME MATURATION PROTEIN REMP FAMILY"/>
    <property type="match status" value="1"/>
</dbReference>
<feature type="domain" description="NarG-like" evidence="14">
    <location>
        <begin position="14"/>
        <end position="234"/>
    </location>
</feature>
<evidence type="ECO:0000256" key="4">
    <source>
        <dbReference type="ARBA" id="ARBA00022617"/>
    </source>
</evidence>
<comment type="subcellular location">
    <subcellularLocation>
        <location evidence="1">Cell membrane</location>
        <topology evidence="1">Multi-pass membrane protein</topology>
    </subcellularLocation>
</comment>
<sequence length="238" mass="26906">MPETEIVTTSPFLDHLVFGLYPYIAVVVMVVGSILRYDRDQYSWKAGSSQLLRAKGMRIGSNLFHVGIILLFFTHLVGLLTPESLYHLVITTEAKQVMAMIGGGILGGITFVGMTILLVRRMTDPRIRATSKFSDILLLWLLYIQLILGLISIYYSSLHMDGSSMVALANWAQHIVTFRSGAADFIVNEPWVFKAHLFLGLTIFLIFPFTRLVHMLSVPVKYIFRSGYQIVRKRGRGY</sequence>
<dbReference type="EMBL" id="UOED01000054">
    <property type="protein sequence ID" value="VAV90087.1"/>
    <property type="molecule type" value="Genomic_DNA"/>
</dbReference>
<feature type="transmembrane region" description="Helical" evidence="13">
    <location>
        <begin position="197"/>
        <end position="224"/>
    </location>
</feature>